<dbReference type="Proteomes" id="UP000886520">
    <property type="component" value="Chromosome 14"/>
</dbReference>
<evidence type="ECO:0000313" key="3">
    <source>
        <dbReference type="Proteomes" id="UP000886520"/>
    </source>
</evidence>
<feature type="region of interest" description="Disordered" evidence="1">
    <location>
        <begin position="441"/>
        <end position="483"/>
    </location>
</feature>
<proteinExistence type="predicted"/>
<feature type="compositionally biased region" description="Low complexity" evidence="1">
    <location>
        <begin position="893"/>
        <end position="920"/>
    </location>
</feature>
<dbReference type="PANTHER" id="PTHR34546:SF3">
    <property type="entry name" value="OS06G0153600 PROTEIN"/>
    <property type="match status" value="1"/>
</dbReference>
<dbReference type="AlphaFoldDB" id="A0A9D4UMP6"/>
<protein>
    <submittedName>
        <fullName evidence="2">Uncharacterized protein</fullName>
    </submittedName>
</protein>
<evidence type="ECO:0000313" key="2">
    <source>
        <dbReference type="EMBL" id="KAI5070336.1"/>
    </source>
</evidence>
<feature type="compositionally biased region" description="Polar residues" evidence="1">
    <location>
        <begin position="441"/>
        <end position="468"/>
    </location>
</feature>
<name>A0A9D4UMP6_ADICA</name>
<comment type="caution">
    <text evidence="2">The sequence shown here is derived from an EMBL/GenBank/DDBJ whole genome shotgun (WGS) entry which is preliminary data.</text>
</comment>
<evidence type="ECO:0000256" key="1">
    <source>
        <dbReference type="SAM" id="MobiDB-lite"/>
    </source>
</evidence>
<dbReference type="EMBL" id="JABFUD020000014">
    <property type="protein sequence ID" value="KAI5070336.1"/>
    <property type="molecule type" value="Genomic_DNA"/>
</dbReference>
<accession>A0A9D4UMP6</accession>
<sequence length="920" mass="101483">MGEVMIHARHSYKDFCVNGPAIFAAAGELPVREQEEETPSSCYATPQPLLHLSSFSSARHGSAPAQVIEKACCHPCKYSYFDCMSSRLSLAQPAPSHCSCDCVHSSDVMLENIQLGEPHVHSRSYIHFLHKCTLPAYTSEHYPNLHLQLEHRHNRQPAYPDVHSHACIVKQPLDAGHRFSGRMQQSLEEPASCIFGAMGHGVPEATTSIIVPAMMDAYRALASPCSESWHDMTDVSTIQPQGGIVCASSVNVSHSHIINQPLQHFCSALQPKCCQIAAHGGDAQERPCFTVPMGEDVLEHTCAMGSGLLNENAGGHLHTNFVGNASDHARKSMVSHNIIADTAQTQVVSRDLPLDLAAHTRQLHSVWWGGAVSQTEDDKLSYKNGQEKHTDNDEFWALDAGYGRGVKPNNDKCLRKEAQKARQNFWGDRPKNKRRKRYFCKQQSKNASSWEGPSTSNVGPMSENLSNLKDNDGRGHGNTASNQHDRWLQASELTQGTAGEPVDLYKQTWEEDVGLQNKEEYLTTTCTDPCVEFPKRCEGPATEYHKKYDNSNVQCSWASPNARTNDGIKFPCIQPLANEKSRNYIGDWLQPAPNNNGKKNMQSAFLGLEALSMQGEATVVMPSDNIPASCPPEGTNTREECSEKLLVEDDVQVPTMANQVMDFLSSSSDDRDLDDDYLYESDDAHYPGSGKPAEGNAKSRENQAYKFFMEIFEENEELQKRYKEDHGTGEFDCLVCSNIPNKPIKRYTGLVSVVMHAKKILNTKRRHDHRGFARAVCDFMGWDANGNSLVKNIENILPRACLMKPGDEKICRDSEDELAGGTDLISSEMKESDEDEDTIIQGPLEDNLIMVEENGGLFIPLENSVMMVDENGITHIAIKEDKTVPEEIVGKDSPSSGSAQPASGAEQGGSKASSAAGGWA</sequence>
<keyword evidence="3" id="KW-1185">Reference proteome</keyword>
<reference evidence="2" key="1">
    <citation type="submission" date="2021-01" db="EMBL/GenBank/DDBJ databases">
        <title>Adiantum capillus-veneris genome.</title>
        <authorList>
            <person name="Fang Y."/>
            <person name="Liao Q."/>
        </authorList>
    </citation>
    <scope>NUCLEOTIDE SEQUENCE</scope>
    <source>
        <strain evidence="2">H3</strain>
        <tissue evidence="2">Leaf</tissue>
    </source>
</reference>
<organism evidence="2 3">
    <name type="scientific">Adiantum capillus-veneris</name>
    <name type="common">Maidenhair fern</name>
    <dbReference type="NCBI Taxonomy" id="13818"/>
    <lineage>
        <taxon>Eukaryota</taxon>
        <taxon>Viridiplantae</taxon>
        <taxon>Streptophyta</taxon>
        <taxon>Embryophyta</taxon>
        <taxon>Tracheophyta</taxon>
        <taxon>Polypodiopsida</taxon>
        <taxon>Polypodiidae</taxon>
        <taxon>Polypodiales</taxon>
        <taxon>Pteridineae</taxon>
        <taxon>Pteridaceae</taxon>
        <taxon>Vittarioideae</taxon>
        <taxon>Adiantum</taxon>
    </lineage>
</organism>
<dbReference type="OrthoDB" id="1929495at2759"/>
<dbReference type="PANTHER" id="PTHR34546">
    <property type="entry name" value="OS06G0153600 PROTEIN"/>
    <property type="match status" value="1"/>
</dbReference>
<feature type="region of interest" description="Disordered" evidence="1">
    <location>
        <begin position="884"/>
        <end position="920"/>
    </location>
</feature>
<gene>
    <name evidence="2" type="ORF">GOP47_0014679</name>
</gene>